<keyword evidence="3" id="KW-1185">Reference proteome</keyword>
<feature type="region of interest" description="Disordered" evidence="1">
    <location>
        <begin position="1"/>
        <end position="46"/>
    </location>
</feature>
<dbReference type="GeneID" id="91096642"/>
<accession>A0AAX4K2B7</accession>
<organism evidence="2 3">
    <name type="scientific">Kwoniella dendrophila CBS 6074</name>
    <dbReference type="NCBI Taxonomy" id="1295534"/>
    <lineage>
        <taxon>Eukaryota</taxon>
        <taxon>Fungi</taxon>
        <taxon>Dikarya</taxon>
        <taxon>Basidiomycota</taxon>
        <taxon>Agaricomycotina</taxon>
        <taxon>Tremellomycetes</taxon>
        <taxon>Tremellales</taxon>
        <taxon>Cryptococcaceae</taxon>
        <taxon>Kwoniella</taxon>
    </lineage>
</organism>
<dbReference type="AlphaFoldDB" id="A0AAX4K2B7"/>
<feature type="compositionally biased region" description="Polar residues" evidence="1">
    <location>
        <begin position="327"/>
        <end position="337"/>
    </location>
</feature>
<evidence type="ECO:0000313" key="2">
    <source>
        <dbReference type="EMBL" id="WWC91032.1"/>
    </source>
</evidence>
<feature type="compositionally biased region" description="Low complexity" evidence="1">
    <location>
        <begin position="580"/>
        <end position="598"/>
    </location>
</feature>
<dbReference type="EMBL" id="CP144105">
    <property type="protein sequence ID" value="WWC91032.1"/>
    <property type="molecule type" value="Genomic_DNA"/>
</dbReference>
<feature type="compositionally biased region" description="Polar residues" evidence="1">
    <location>
        <begin position="1"/>
        <end position="26"/>
    </location>
</feature>
<dbReference type="Proteomes" id="UP001355207">
    <property type="component" value="Chromosome 8"/>
</dbReference>
<proteinExistence type="predicted"/>
<gene>
    <name evidence="2" type="ORF">L201_005972</name>
</gene>
<feature type="compositionally biased region" description="Low complexity" evidence="1">
    <location>
        <begin position="66"/>
        <end position="105"/>
    </location>
</feature>
<sequence>MSTQISPSPTLNNSFLNAKAQSSRRTPSYDMDRPNGFRKGSSTLPVVPENHGHIAIAATTSTDQLSIPAPAPSSSTAIAAAVNQRQSTRRTNSNSNGNTRSSASNLREMDKSLEMKMRRSSSSEKGKSKELSSTNSNQGLYGQEQVKRKRADWVIDLIETQKGAESWIADQRVILVLGDSTPASLAPILYDPAFSDTLLLVGSYQPLPAIEALLSPSHLMSSLPDQQIFPQVQPFSLSIESNDTDAHALTVLLAQATTLAQQYRSRSRRSSNISRPRADSFASSASNSPPSTPPMRKRVLSNFGMSASSSARSSMDSNLSTNDRQRSMSLYDNSNDLTPKAKNRFTSFGRDSIFGSIRRNSESSDNLNDLSSSATSSSSGALFDAIINFVPEMSNFKQDRALQDMLHQAVVITTGIMPCLTKKQNGRPSSSAEDKLSMPISLIHVLPRLMPAPLPSVIESFLLSLLPTFQLRCPREIFGSVVTTPVWLSPFTQPNSIKNDDNDDEDVSGAQVLLFGGIRCPYQVLQSSEEQFRPRAFLSNWSSCINMPGLIAESRNPSTRLNNHHERQLSSPPSILYNNSSESRTPPRSRSPSSPKTRNLPAANQSHKSSLPRSVSMPISPSSSISTNNGMNTNTTRRSKLHVSHTPPMMSEVDLPSTSSTPTSPIKETSNSNSPPTPDLDSSINSSCSSSIIVSNETESNDHSQNRNNEENVTIMNSSGSTELSNATSNNGKNVKRGLKHWFKREFKIG</sequence>
<reference evidence="2 3" key="1">
    <citation type="submission" date="2024-01" db="EMBL/GenBank/DDBJ databases">
        <title>Comparative genomics of Cryptococcus and Kwoniella reveals pathogenesis evolution and contrasting modes of karyotype evolution via chromosome fusion or intercentromeric recombination.</title>
        <authorList>
            <person name="Coelho M.A."/>
            <person name="David-Palma M."/>
            <person name="Shea T."/>
            <person name="Bowers K."/>
            <person name="McGinley-Smith S."/>
            <person name="Mohammad A.W."/>
            <person name="Gnirke A."/>
            <person name="Yurkov A.M."/>
            <person name="Nowrousian M."/>
            <person name="Sun S."/>
            <person name="Cuomo C.A."/>
            <person name="Heitman J."/>
        </authorList>
    </citation>
    <scope>NUCLEOTIDE SEQUENCE [LARGE SCALE GENOMIC DNA]</scope>
    <source>
        <strain evidence="2 3">CBS 6074</strain>
    </source>
</reference>
<feature type="compositionally biased region" description="Low complexity" evidence="1">
    <location>
        <begin position="614"/>
        <end position="636"/>
    </location>
</feature>
<feature type="compositionally biased region" description="Basic and acidic residues" evidence="1">
    <location>
        <begin position="107"/>
        <end position="130"/>
    </location>
</feature>
<name>A0AAX4K2B7_9TREE</name>
<feature type="region of interest" description="Disordered" evidence="1">
    <location>
        <begin position="263"/>
        <end position="343"/>
    </location>
</feature>
<feature type="compositionally biased region" description="Low complexity" evidence="1">
    <location>
        <begin position="263"/>
        <end position="289"/>
    </location>
</feature>
<feature type="region of interest" description="Disordered" evidence="1">
    <location>
        <begin position="555"/>
        <end position="688"/>
    </location>
</feature>
<feature type="compositionally biased region" description="Polar residues" evidence="1">
    <location>
        <begin position="569"/>
        <end position="579"/>
    </location>
</feature>
<feature type="region of interest" description="Disordered" evidence="1">
    <location>
        <begin position="65"/>
        <end position="143"/>
    </location>
</feature>
<feature type="compositionally biased region" description="Low complexity" evidence="1">
    <location>
        <begin position="300"/>
        <end position="320"/>
    </location>
</feature>
<protein>
    <submittedName>
        <fullName evidence="2">Uncharacterized protein</fullName>
    </submittedName>
</protein>
<evidence type="ECO:0000313" key="3">
    <source>
        <dbReference type="Proteomes" id="UP001355207"/>
    </source>
</evidence>
<feature type="compositionally biased region" description="Low complexity" evidence="1">
    <location>
        <begin position="656"/>
        <end position="665"/>
    </location>
</feature>
<dbReference type="RefSeq" id="XP_066077795.1">
    <property type="nucleotide sequence ID" value="XM_066221698.1"/>
</dbReference>
<evidence type="ECO:0000256" key="1">
    <source>
        <dbReference type="SAM" id="MobiDB-lite"/>
    </source>
</evidence>
<feature type="compositionally biased region" description="Polar residues" evidence="1">
    <location>
        <begin position="602"/>
        <end position="613"/>
    </location>
</feature>